<feature type="non-terminal residue" evidence="1">
    <location>
        <position position="1"/>
    </location>
</feature>
<accession>A0A0V0GQY9</accession>
<organism evidence="1">
    <name type="scientific">Solanum chacoense</name>
    <name type="common">Chaco potato</name>
    <dbReference type="NCBI Taxonomy" id="4108"/>
    <lineage>
        <taxon>Eukaryota</taxon>
        <taxon>Viridiplantae</taxon>
        <taxon>Streptophyta</taxon>
        <taxon>Embryophyta</taxon>
        <taxon>Tracheophyta</taxon>
        <taxon>Spermatophyta</taxon>
        <taxon>Magnoliopsida</taxon>
        <taxon>eudicotyledons</taxon>
        <taxon>Gunneridae</taxon>
        <taxon>Pentapetalae</taxon>
        <taxon>asterids</taxon>
        <taxon>lamiids</taxon>
        <taxon>Solanales</taxon>
        <taxon>Solanaceae</taxon>
        <taxon>Solanoideae</taxon>
        <taxon>Solaneae</taxon>
        <taxon>Solanum</taxon>
    </lineage>
</organism>
<sequence length="68" mass="7902">GIFKDDNELIISKLSSCLAIYLKLKFETSEFVVFEVVLGHSFTWKKYKFCECKSQAFQKLLPKSMVNC</sequence>
<proteinExistence type="predicted"/>
<protein>
    <submittedName>
        <fullName evidence="1">Putative ovule protein</fullName>
    </submittedName>
</protein>
<evidence type="ECO:0000313" key="1">
    <source>
        <dbReference type="EMBL" id="JAP10692.1"/>
    </source>
</evidence>
<name>A0A0V0GQY9_SOLCH</name>
<dbReference type="EMBL" id="GEDG01032668">
    <property type="protein sequence ID" value="JAP10692.1"/>
    <property type="molecule type" value="Transcribed_RNA"/>
</dbReference>
<dbReference type="AlphaFoldDB" id="A0A0V0GQY9"/>
<reference evidence="1" key="1">
    <citation type="submission" date="2015-12" db="EMBL/GenBank/DDBJ databases">
        <title>Gene expression during late stages of embryo sac development: a critical building block for successful pollen-pistil interactions.</title>
        <authorList>
            <person name="Liu Y."/>
            <person name="Joly V."/>
            <person name="Sabar M."/>
            <person name="Matton D.P."/>
        </authorList>
    </citation>
    <scope>NUCLEOTIDE SEQUENCE</scope>
</reference>